<reference evidence="1 2" key="1">
    <citation type="submission" date="2020-08" db="EMBL/GenBank/DDBJ databases">
        <title>Genomic Encyclopedia of Type Strains, Phase IV (KMG-IV): sequencing the most valuable type-strain genomes for metagenomic binning, comparative biology and taxonomic classification.</title>
        <authorList>
            <person name="Goeker M."/>
        </authorList>
    </citation>
    <scope>NUCLEOTIDE SEQUENCE [LARGE SCALE GENOMIC DNA]</scope>
    <source>
        <strain evidence="1 2">YC6886</strain>
    </source>
</reference>
<dbReference type="Gene3D" id="2.180.10.10">
    <property type="entry name" value="RHS repeat-associated core"/>
    <property type="match status" value="1"/>
</dbReference>
<protein>
    <submittedName>
        <fullName evidence="1">RHS repeat-associated protein</fullName>
    </submittedName>
</protein>
<dbReference type="RefSeq" id="WP_184020489.1">
    <property type="nucleotide sequence ID" value="NZ_JACHFD010000018.1"/>
</dbReference>
<dbReference type="NCBIfam" id="TIGR03696">
    <property type="entry name" value="Rhs_assc_core"/>
    <property type="match status" value="1"/>
</dbReference>
<dbReference type="PANTHER" id="PTHR32305">
    <property type="match status" value="1"/>
</dbReference>
<name>A0A840VGP0_9BACT</name>
<gene>
    <name evidence="1" type="ORF">HNR46_003250</name>
</gene>
<dbReference type="AlphaFoldDB" id="A0A840VGP0"/>
<proteinExistence type="predicted"/>
<dbReference type="InterPro" id="IPR050708">
    <property type="entry name" value="T6SS_VgrG/RHS"/>
</dbReference>
<keyword evidence="2" id="KW-1185">Reference proteome</keyword>
<sequence>MTATATTYTTVQSITSQGDLYGLRMQSTGNTTTGRKSTTTVKLQSDNTLQASIEHWVPKASEARTYDLDGNLTTDSRWTYTWDGENRLVKLTPKTGAPNVTLWYSYDYRGRRIGRKVADARSSPTKTTITGFVYDDWNPVAEWDAVATGTGTPTTGSYVLRRTQLWGLDLGGGGATPYGRTNFQDAGGVGGLLAVSYHDTTNRHYLPGYDANGNIISWSAGDGELLQRMDYDPFGNRIFEEKLATSTNGIASLGTVPSYGFSTKPQDTGSDFLYYGYRYYDPMTGRWPSRDPIEEAGGINLYGFLSNSAVRCVDLLGGKVVTTEGEEYRGSALKALSLFGHALCWDEESKETGTYVLRLNKKPGDLKGDDLKLGSALVEAIKSETDEYKLKYGSPPRYMDGIVYWSPTSKIDIRVESGVVRSVKHSGQIYQIYENEDGVSNSTELLWHELIGHGVFGKKGNVFGHEKKAENAYGAYAQTSATSWNGYYDGAVYVENIAKAKADPNAKPRSRRYYTKDDAVIYGWLSK</sequence>
<dbReference type="InterPro" id="IPR022385">
    <property type="entry name" value="Rhs_assc_core"/>
</dbReference>
<organism evidence="1 2">
    <name type="scientific">Haloferula luteola</name>
    <dbReference type="NCBI Taxonomy" id="595692"/>
    <lineage>
        <taxon>Bacteria</taxon>
        <taxon>Pseudomonadati</taxon>
        <taxon>Verrucomicrobiota</taxon>
        <taxon>Verrucomicrobiia</taxon>
        <taxon>Verrucomicrobiales</taxon>
        <taxon>Verrucomicrobiaceae</taxon>
        <taxon>Haloferula</taxon>
    </lineage>
</organism>
<dbReference type="EMBL" id="JACHFD010000018">
    <property type="protein sequence ID" value="MBB5353000.1"/>
    <property type="molecule type" value="Genomic_DNA"/>
</dbReference>
<dbReference type="PANTHER" id="PTHR32305:SF15">
    <property type="entry name" value="PROTEIN RHSA-RELATED"/>
    <property type="match status" value="1"/>
</dbReference>
<accession>A0A840VGP0</accession>
<dbReference type="Proteomes" id="UP000557717">
    <property type="component" value="Unassembled WGS sequence"/>
</dbReference>
<evidence type="ECO:0000313" key="1">
    <source>
        <dbReference type="EMBL" id="MBB5353000.1"/>
    </source>
</evidence>
<evidence type="ECO:0000313" key="2">
    <source>
        <dbReference type="Proteomes" id="UP000557717"/>
    </source>
</evidence>
<comment type="caution">
    <text evidence="1">The sequence shown here is derived from an EMBL/GenBank/DDBJ whole genome shotgun (WGS) entry which is preliminary data.</text>
</comment>